<evidence type="ECO:0000313" key="6">
    <source>
        <dbReference type="EMBL" id="GAA4127408.1"/>
    </source>
</evidence>
<evidence type="ECO:0000256" key="3">
    <source>
        <dbReference type="ARBA" id="ARBA00023163"/>
    </source>
</evidence>
<evidence type="ECO:0000313" key="7">
    <source>
        <dbReference type="Proteomes" id="UP001501495"/>
    </source>
</evidence>
<dbReference type="EMBL" id="BAAAZH010000031">
    <property type="protein sequence ID" value="GAA4127408.1"/>
    <property type="molecule type" value="Genomic_DNA"/>
</dbReference>
<proteinExistence type="predicted"/>
<name>A0ABP7XX58_9ACTN</name>
<feature type="domain" description="HTH tetR-type" evidence="5">
    <location>
        <begin position="14"/>
        <end position="74"/>
    </location>
</feature>
<organism evidence="6 7">
    <name type="scientific">Nocardioides fonticola</name>
    <dbReference type="NCBI Taxonomy" id="450363"/>
    <lineage>
        <taxon>Bacteria</taxon>
        <taxon>Bacillati</taxon>
        <taxon>Actinomycetota</taxon>
        <taxon>Actinomycetes</taxon>
        <taxon>Propionibacteriales</taxon>
        <taxon>Nocardioidaceae</taxon>
        <taxon>Nocardioides</taxon>
    </lineage>
</organism>
<dbReference type="SUPFAM" id="SSF46689">
    <property type="entry name" value="Homeodomain-like"/>
    <property type="match status" value="1"/>
</dbReference>
<evidence type="ECO:0000256" key="2">
    <source>
        <dbReference type="ARBA" id="ARBA00023125"/>
    </source>
</evidence>
<evidence type="ECO:0000259" key="5">
    <source>
        <dbReference type="PROSITE" id="PS50977"/>
    </source>
</evidence>
<keyword evidence="3" id="KW-0804">Transcription</keyword>
<dbReference type="Pfam" id="PF21597">
    <property type="entry name" value="TetR_C_43"/>
    <property type="match status" value="1"/>
</dbReference>
<protein>
    <recommendedName>
        <fullName evidence="5">HTH tetR-type domain-containing protein</fullName>
    </recommendedName>
</protein>
<dbReference type="Pfam" id="PF00440">
    <property type="entry name" value="TetR_N"/>
    <property type="match status" value="1"/>
</dbReference>
<dbReference type="Proteomes" id="UP001501495">
    <property type="component" value="Unassembled WGS sequence"/>
</dbReference>
<evidence type="ECO:0000256" key="1">
    <source>
        <dbReference type="ARBA" id="ARBA00023015"/>
    </source>
</evidence>
<comment type="caution">
    <text evidence="6">The sequence shown here is derived from an EMBL/GenBank/DDBJ whole genome shotgun (WGS) entry which is preliminary data.</text>
</comment>
<dbReference type="InterPro" id="IPR049445">
    <property type="entry name" value="TetR_SbtR-like_C"/>
</dbReference>
<dbReference type="Gene3D" id="1.10.357.10">
    <property type="entry name" value="Tetracycline Repressor, domain 2"/>
    <property type="match status" value="1"/>
</dbReference>
<dbReference type="InterPro" id="IPR009057">
    <property type="entry name" value="Homeodomain-like_sf"/>
</dbReference>
<dbReference type="PROSITE" id="PS50977">
    <property type="entry name" value="HTH_TETR_2"/>
    <property type="match status" value="1"/>
</dbReference>
<dbReference type="InterPro" id="IPR001647">
    <property type="entry name" value="HTH_TetR"/>
</dbReference>
<dbReference type="PANTHER" id="PTHR30055">
    <property type="entry name" value="HTH-TYPE TRANSCRIPTIONAL REGULATOR RUTR"/>
    <property type="match status" value="1"/>
</dbReference>
<keyword evidence="2 4" id="KW-0238">DNA-binding</keyword>
<accession>A0ABP7XX58</accession>
<sequence length="186" mass="20024">MSKSWGESVATHRHAVRDAIKNATWSLVHEHGATGVSMSRIADRVEISRATLYRYFSDVDSILVEWHADKIHSHVTQLRQAADGIGDPVERLTAVLTCYATIAGGEPRGGELATLLHQGAHLAQAEQQVLDLFTELLASAAQAGAVRSDVPPAELARYCLYALAAADDPARPRSGLVRVVLAGLRP</sequence>
<dbReference type="InterPro" id="IPR036271">
    <property type="entry name" value="Tet_transcr_reg_TetR-rel_C_sf"/>
</dbReference>
<keyword evidence="7" id="KW-1185">Reference proteome</keyword>
<dbReference type="InterPro" id="IPR050109">
    <property type="entry name" value="HTH-type_TetR-like_transc_reg"/>
</dbReference>
<dbReference type="SUPFAM" id="SSF48498">
    <property type="entry name" value="Tetracyclin repressor-like, C-terminal domain"/>
    <property type="match status" value="1"/>
</dbReference>
<feature type="DNA-binding region" description="H-T-H motif" evidence="4">
    <location>
        <begin position="37"/>
        <end position="56"/>
    </location>
</feature>
<dbReference type="PANTHER" id="PTHR30055:SF234">
    <property type="entry name" value="HTH-TYPE TRANSCRIPTIONAL REGULATOR BETI"/>
    <property type="match status" value="1"/>
</dbReference>
<keyword evidence="1" id="KW-0805">Transcription regulation</keyword>
<evidence type="ECO:0000256" key="4">
    <source>
        <dbReference type="PROSITE-ProRule" id="PRU00335"/>
    </source>
</evidence>
<gene>
    <name evidence="6" type="ORF">GCM10022215_37850</name>
</gene>
<reference evidence="7" key="1">
    <citation type="journal article" date="2019" name="Int. J. Syst. Evol. Microbiol.">
        <title>The Global Catalogue of Microorganisms (GCM) 10K type strain sequencing project: providing services to taxonomists for standard genome sequencing and annotation.</title>
        <authorList>
            <consortium name="The Broad Institute Genomics Platform"/>
            <consortium name="The Broad Institute Genome Sequencing Center for Infectious Disease"/>
            <person name="Wu L."/>
            <person name="Ma J."/>
        </authorList>
    </citation>
    <scope>NUCLEOTIDE SEQUENCE [LARGE SCALE GENOMIC DNA]</scope>
    <source>
        <strain evidence="7">JCM 16703</strain>
    </source>
</reference>